<evidence type="ECO:0000256" key="1">
    <source>
        <dbReference type="SAM" id="Phobius"/>
    </source>
</evidence>
<sequence length="404" mass="44921">MKPPKTTADGSIATAADTGDFSLVVGGPLYRLFLKTRLVRPPLDLVHRRMLVIPALAWLPLLALTVAEGNAVSGVVVPFLQDVETYARFLVALPILLFAELMVHARVREIVWQFRERGIVAEASMPRFEEAIAGAMRWRNSIAAEIALLALVFLLGPWVWQHGLALQTDTWYASADAGRIDLNRAGWWFVHISAPIFQFLLLRWYFRLALWWRFLWQVSRLPLELKATHPDRAGGLGFLGESVSGFMPVLFGQGVVVSGIIFSRVLTGANDALEFRNEIVVLVILLVAMVVVPLLFFSPDLMEARRVGLRKYGALATTYVREFERKWLQGGHVPAGDPLVGSADIQSLADLAGSSDIVREMWPVAFDLRTLLQLVAATATPFLPLVLTVIPFAELVKRVLGMMF</sequence>
<feature type="transmembrane region" description="Helical" evidence="1">
    <location>
        <begin position="86"/>
        <end position="107"/>
    </location>
</feature>
<feature type="transmembrane region" description="Helical" evidence="1">
    <location>
        <begin position="55"/>
        <end position="80"/>
    </location>
</feature>
<dbReference type="EMBL" id="OCND01000001">
    <property type="protein sequence ID" value="SOD50565.1"/>
    <property type="molecule type" value="Genomic_DNA"/>
</dbReference>
<feature type="transmembrane region" description="Helical" evidence="1">
    <location>
        <begin position="185"/>
        <end position="206"/>
    </location>
</feature>
<dbReference type="RefSeq" id="WP_097120000.1">
    <property type="nucleotide sequence ID" value="NZ_OCND01000001.1"/>
</dbReference>
<evidence type="ECO:0000313" key="3">
    <source>
        <dbReference type="Proteomes" id="UP000219374"/>
    </source>
</evidence>
<dbReference type="Proteomes" id="UP000219374">
    <property type="component" value="Unassembled WGS sequence"/>
</dbReference>
<feature type="transmembrane region" description="Helical" evidence="1">
    <location>
        <begin position="142"/>
        <end position="160"/>
    </location>
</feature>
<name>A0A286CW19_9GAMM</name>
<reference evidence="2 3" key="1">
    <citation type="submission" date="2017-09" db="EMBL/GenBank/DDBJ databases">
        <authorList>
            <person name="Ehlers B."/>
            <person name="Leendertz F.H."/>
        </authorList>
    </citation>
    <scope>NUCLEOTIDE SEQUENCE [LARGE SCALE GENOMIC DNA]</scope>
    <source>
        <strain evidence="2 3">CGMCC 1.10978</strain>
    </source>
</reference>
<dbReference type="AlphaFoldDB" id="A0A286CW19"/>
<keyword evidence="1" id="KW-1133">Transmembrane helix</keyword>
<gene>
    <name evidence="2" type="ORF">SAMN06296416_101185</name>
</gene>
<keyword evidence="1" id="KW-0472">Membrane</keyword>
<keyword evidence="3" id="KW-1185">Reference proteome</keyword>
<keyword evidence="1" id="KW-0812">Transmembrane</keyword>
<feature type="transmembrane region" description="Helical" evidence="1">
    <location>
        <begin position="279"/>
        <end position="297"/>
    </location>
</feature>
<feature type="transmembrane region" description="Helical" evidence="1">
    <location>
        <begin position="371"/>
        <end position="393"/>
    </location>
</feature>
<evidence type="ECO:0000313" key="2">
    <source>
        <dbReference type="EMBL" id="SOD50565.1"/>
    </source>
</evidence>
<proteinExistence type="predicted"/>
<organism evidence="2 3">
    <name type="scientific">Pseudoxanthomonas wuyuanensis</name>
    <dbReference type="NCBI Taxonomy" id="1073196"/>
    <lineage>
        <taxon>Bacteria</taxon>
        <taxon>Pseudomonadati</taxon>
        <taxon>Pseudomonadota</taxon>
        <taxon>Gammaproteobacteria</taxon>
        <taxon>Lysobacterales</taxon>
        <taxon>Lysobacteraceae</taxon>
        <taxon>Pseudoxanthomonas</taxon>
    </lineage>
</organism>
<accession>A0A286CW19</accession>
<feature type="transmembrane region" description="Helical" evidence="1">
    <location>
        <begin position="246"/>
        <end position="267"/>
    </location>
</feature>
<dbReference type="OrthoDB" id="5493434at2"/>
<protein>
    <submittedName>
        <fullName evidence="2">Uncharacterized protein</fullName>
    </submittedName>
</protein>